<name>A0A8J2Z6C2_9GAMM</name>
<gene>
    <name evidence="1" type="ORF">GCM10010995_22520</name>
</gene>
<proteinExistence type="predicted"/>
<comment type="caution">
    <text evidence="1">The sequence shown here is derived from an EMBL/GenBank/DDBJ whole genome shotgun (WGS) entry which is preliminary data.</text>
</comment>
<dbReference type="EMBL" id="BMJS01000032">
    <property type="protein sequence ID" value="GGG04526.1"/>
    <property type="molecule type" value="Genomic_DNA"/>
</dbReference>
<accession>A0A8J2Z6C2</accession>
<sequence>MMFGMPFSVASFSPVAKLGYQVLQEAYKSYASIEDVNDNTKVEDVSLIVVDPQIVQQYVNFFDDKIGEIREGLKGSVNKIESHDLQCRMQFGSENSKEAHKFLAESWGLRETSKKIWGYLSGKRLFLTDGIAPYKLAVASKSGRIDNGSNFFELDDVKRDLIMVFADLVTFLQVHTASSLDPKKLSDAQTDADISTMVNKSGTVYTFVSLDIVLLFIITNHLYNILNMTHYLYQNGNLVYPTLYAHIDHLNEYITSIAIPLLEQKQEQNLQERSESFRNATSHLVSVLKESQNIHMQKMSTMLSSIGDKQVNEVSYMNAAPTSGIASFLAKKSYSNIASSMGNVKAFVTDVAEQKGHYDQMQKVIAQNKAAIEASKQMIKEKPNDKTLKVFGGNFGHTMLGGADLGGKFKKAIPPFEVARLSQSYFQSVLYKVETSAPTAMLKHIHESMPLMNYYFDLVRSILRLMFSYNDISLNSSMLNTFIGSLYLKMFTYYDAFFTEVKDKTAVDEKLNGLMGKDYVNTAVSITLEKVAELDPVKHKIVAISYSDINLTTEKEIAQLLFGSTQQKMPEMAYLECIEIESLELRLDVLFSKMKDPEQIPIVQAWVDKVLMIKAIAAKQNTPLTQAAIEIPEDADAKGFGDDVAALLKREKREEVYKHFAENADDLEKVIASCFPLEMPMLQFLFRKRSAVSQSSLAISGVTPFYLLLDYSYSMVVHSFVVHYARESMDKANQAIKKHLCVSEKEPKDKKIEQRLEKLIQEYLKRYQKCFSQEEFDELVGNPINKVVEAIAASAKDALLPTMSLILATMMSLFERLVLLDIGKRSASSMIKQYGSMIFHNEAFRGSLKKLYEDERSIAQVLEAITYQLLPELEQYADTVNSHYWLSGLKKVYNSVRPQMMTLSDSLYKHGQMAVDYLDKASVYLKDGQKVDIKQKAYLTLLSNIHEFLKQQVQTVPYNAKGEKFEYDTFVQSAIIKNDQIQASVKEQKLALLKKVSDYSELKQYPLETKMFFYSMLRGGGWSLFSTHPIPSDEFLLSSVDSQLLLLSLLKDTDQIVVDATPPRLPAPVPLFRDLQEQIVTSYQHNNTLDWCFLDLAHQGRRNGQYKLGVINQLVVLLQFLPEDKNPLRVSLLTQINLVQQLMLSLKSYEVAEKRKAVAAMLMSCLYFKRDYDLVQPFKEAVLAADDSGSALDLMLDSFAHSCRYDLSSMPGTMYFILFSLDQFMSLESSTLRKLFKLKVQSCGFLNQGRKDFLNSFIESEMATNIPLLKNQIDLTVSAIQCDIHKAFIRIKAILSQDKDEMEAIKNNITKVSKASIKNIKDRVYTSDLYQKSRQVFWILKSLGAAGIESKTGKFKNTRVASFFEFVKKEPNQVPVSFVSANNFMWSEDAFDEEEYVPINRIKASHICDKTILKDDYLSPISDALAQLAYPAVYALIRREVNKLLNLVDYQKGTKKLKLPEENCSTALAVFLVMMSYIAKVSYVFNARGEADAGRIITTIDRLNLYEFESFFMIYTEYDELYRDLYNSKAQAVSDGNMVQPFDDLNSFTTDRDQHFQLLKRLIDEQSFKAQKSQKIDQLYCRNDSYTVSQKQSDGAVVMDVDSKWWVEWKNVDLYDEQALIRLYDDSDWMSKQSTDLRIKKLKAYVTDFEAALKR</sequence>
<dbReference type="OrthoDB" id="9816635at2"/>
<keyword evidence="2" id="KW-1185">Reference proteome</keyword>
<evidence type="ECO:0000313" key="2">
    <source>
        <dbReference type="Proteomes" id="UP000636949"/>
    </source>
</evidence>
<dbReference type="Proteomes" id="UP000636949">
    <property type="component" value="Unassembled WGS sequence"/>
</dbReference>
<reference evidence="1" key="1">
    <citation type="journal article" date="2014" name="Int. J. Syst. Evol. Microbiol.">
        <title>Complete genome sequence of Corynebacterium casei LMG S-19264T (=DSM 44701T), isolated from a smear-ripened cheese.</title>
        <authorList>
            <consortium name="US DOE Joint Genome Institute (JGI-PGF)"/>
            <person name="Walter F."/>
            <person name="Albersmeier A."/>
            <person name="Kalinowski J."/>
            <person name="Ruckert C."/>
        </authorList>
    </citation>
    <scope>NUCLEOTIDE SEQUENCE</scope>
    <source>
        <strain evidence="1">CGMCC 1.15758</strain>
    </source>
</reference>
<organism evidence="1 2">
    <name type="scientific">Cysteiniphilum litorale</name>
    <dbReference type="NCBI Taxonomy" id="2056700"/>
    <lineage>
        <taxon>Bacteria</taxon>
        <taxon>Pseudomonadati</taxon>
        <taxon>Pseudomonadota</taxon>
        <taxon>Gammaproteobacteria</taxon>
        <taxon>Thiotrichales</taxon>
        <taxon>Fastidiosibacteraceae</taxon>
        <taxon>Cysteiniphilum</taxon>
    </lineage>
</organism>
<evidence type="ECO:0000313" key="1">
    <source>
        <dbReference type="EMBL" id="GGG04526.1"/>
    </source>
</evidence>
<dbReference type="RefSeq" id="WP_150469053.1">
    <property type="nucleotide sequence ID" value="NZ_BMJS01000032.1"/>
</dbReference>
<protein>
    <submittedName>
        <fullName evidence="1">Uncharacterized protein</fullName>
    </submittedName>
</protein>
<reference evidence="1" key="2">
    <citation type="submission" date="2020-09" db="EMBL/GenBank/DDBJ databases">
        <authorList>
            <person name="Sun Q."/>
            <person name="Zhou Y."/>
        </authorList>
    </citation>
    <scope>NUCLEOTIDE SEQUENCE</scope>
    <source>
        <strain evidence="1">CGMCC 1.15758</strain>
    </source>
</reference>